<keyword evidence="2" id="KW-1185">Reference proteome</keyword>
<dbReference type="eggNOG" id="ENOG502T8Z7">
    <property type="taxonomic scope" value="Eukaryota"/>
</dbReference>
<dbReference type="InterPro" id="IPR011989">
    <property type="entry name" value="ARM-like"/>
</dbReference>
<sequence length="721" mass="83047">MFHDGVIYFFSCSESNYGHYFVTCTDILTALFRNSYEVYLKYLRALEDKLYFSCSFEEDITLLNDVMDKTVAIIEIVTGLDIKTAAEQWKSYLKVNSKYAEKIRDRLNLLRPLSVLLCNIQQIINTVTTNKEVLDDKTRTRHLKLGSFILKIFIKLCDLHKGFLDDCLSLILEMLLLLYSCSKNCGNDGLINQELDTYICIGGAALLNQFFEDEHFFRELHNLFIRRMELPVNQFGMHNVVLIAMKKLVVSQSKAIHDLSAKYPFIEMVITLYNDVGLTIGTNFLLEGKDMYMSTVSVLMAFILSTVSASQYIQIEKLLFECFFSFNCHTALLVSDIVCLIARFTNESICLEMVQYLCETLMFWQVHLDTERPEYVIASATLIRLCKFLTEKSCDVISDKYCQNYASHLSYLLARGFCKRKPIPTLAIPDVSSLKEDYNVFVNKLKISGLRKYVEDKCETHKMYKMLIAGFNTTINEKNTSELGCSWNLFLVNQLLRILPIFLPNLSNTQIIQVLSGLHDLLKHGNTSIRVASANCLQKSAENKLPLDFESKDVCTKIADLYATLLADEDPLICQEAVESYSHFVANTDNKGINTLVLNQDNDVQEFLTLFQQKKITIKPKQRYLLLFHNRKFIYYHKCLKKIQLVDDIPYPPPKKLKHNTEDDFVQSSFCSILKEIKLVKDYLKSHELPVNSKGLLKAIGNEIDEIRNKAFNEETYEEFG</sequence>
<evidence type="ECO:0000313" key="2">
    <source>
        <dbReference type="Proteomes" id="UP000015103"/>
    </source>
</evidence>
<name>T1HKE0_RHOPR</name>
<dbReference type="OMA" id="PCVQQTF"/>
<dbReference type="PANTHER" id="PTHR16071:SF2">
    <property type="entry name" value="FIGNL1-INTERACTING REGULATOR OF RECOMBINATION AND MITOSIS"/>
    <property type="match status" value="1"/>
</dbReference>
<accession>T1HKE0</accession>
<proteinExistence type="predicted"/>
<dbReference type="Pfam" id="PF14868">
    <property type="entry name" value="DUF4487"/>
    <property type="match status" value="2"/>
</dbReference>
<protein>
    <submittedName>
        <fullName evidence="1">Uncharacterized protein</fullName>
    </submittedName>
</protein>
<dbReference type="Proteomes" id="UP000015103">
    <property type="component" value="Unassembled WGS sequence"/>
</dbReference>
<dbReference type="InterPro" id="IPR016024">
    <property type="entry name" value="ARM-type_fold"/>
</dbReference>
<dbReference type="EMBL" id="ACPB03012308">
    <property type="status" value="NOT_ANNOTATED_CDS"/>
    <property type="molecule type" value="Genomic_DNA"/>
</dbReference>
<dbReference type="HOGENOM" id="CLU_383724_0_0_1"/>
<dbReference type="EnsemblMetazoa" id="RPRC004513-RA">
    <property type="protein sequence ID" value="RPRC004513-PA"/>
    <property type="gene ID" value="RPRC004513"/>
</dbReference>
<dbReference type="SUPFAM" id="SSF48371">
    <property type="entry name" value="ARM repeat"/>
    <property type="match status" value="1"/>
</dbReference>
<dbReference type="STRING" id="13249.T1HKE0"/>
<organism evidence="1 2">
    <name type="scientific">Rhodnius prolixus</name>
    <name type="common">Triatomid bug</name>
    <dbReference type="NCBI Taxonomy" id="13249"/>
    <lineage>
        <taxon>Eukaryota</taxon>
        <taxon>Metazoa</taxon>
        <taxon>Ecdysozoa</taxon>
        <taxon>Arthropoda</taxon>
        <taxon>Hexapoda</taxon>
        <taxon>Insecta</taxon>
        <taxon>Pterygota</taxon>
        <taxon>Neoptera</taxon>
        <taxon>Paraneoptera</taxon>
        <taxon>Hemiptera</taxon>
        <taxon>Heteroptera</taxon>
        <taxon>Panheteroptera</taxon>
        <taxon>Cimicomorpha</taxon>
        <taxon>Reduviidae</taxon>
        <taxon>Triatominae</taxon>
        <taxon>Rhodnius</taxon>
    </lineage>
</organism>
<evidence type="ECO:0000313" key="1">
    <source>
        <dbReference type="EnsemblMetazoa" id="RPRC004513-PA"/>
    </source>
</evidence>
<dbReference type="AlphaFoldDB" id="T1HKE0"/>
<dbReference type="PANTHER" id="PTHR16071">
    <property type="entry name" value="CHROMOSOME 1 OPEN READING FRAME 112"/>
    <property type="match status" value="1"/>
</dbReference>
<dbReference type="InterPro" id="IPR027902">
    <property type="entry name" value="DUF4487"/>
</dbReference>
<dbReference type="Gene3D" id="1.25.10.10">
    <property type="entry name" value="Leucine-rich Repeat Variant"/>
    <property type="match status" value="1"/>
</dbReference>
<dbReference type="InParanoid" id="T1HKE0"/>
<dbReference type="VEuPathDB" id="VectorBase:RPRC004513"/>
<reference evidence="1" key="1">
    <citation type="submission" date="2015-05" db="UniProtKB">
        <authorList>
            <consortium name="EnsemblMetazoa"/>
        </authorList>
    </citation>
    <scope>IDENTIFICATION</scope>
</reference>